<dbReference type="RefSeq" id="WP_238718064.1">
    <property type="nucleotide sequence ID" value="NZ_WVIC01000011.1"/>
</dbReference>
<dbReference type="EMBL" id="WVIC01000011">
    <property type="protein sequence ID" value="NCJ06260.1"/>
    <property type="molecule type" value="Genomic_DNA"/>
</dbReference>
<organism evidence="1 2">
    <name type="scientific">Petrachloros mirabilis ULC683</name>
    <dbReference type="NCBI Taxonomy" id="2781853"/>
    <lineage>
        <taxon>Bacteria</taxon>
        <taxon>Bacillati</taxon>
        <taxon>Cyanobacteriota</taxon>
        <taxon>Cyanophyceae</taxon>
        <taxon>Synechococcales</taxon>
        <taxon>Petrachlorosaceae</taxon>
        <taxon>Petrachloros</taxon>
        <taxon>Petrachloros mirabilis</taxon>
    </lineage>
</organism>
<accession>A0A8K2A7S5</accession>
<evidence type="ECO:0000313" key="1">
    <source>
        <dbReference type="EMBL" id="NCJ06260.1"/>
    </source>
</evidence>
<keyword evidence="2" id="KW-1185">Reference proteome</keyword>
<name>A0A8K2A7S5_9CYAN</name>
<gene>
    <name evidence="1" type="ORF">GS597_06970</name>
</gene>
<sequence>MGLKGRTRVAIKDAVQGCRNYALPWLRRIRPSQYTDADPFKVIHVPPDHIRAMQLRWSGPIELPWLDAGLWKKHSSLLRRWHAGLVLAGDWDLATQNFADYHLSAVFQERFQEGKDWQEIAYVQSALRKVNRGQPAWGNRCHTPADVWARCQYLDKLYRRIQSQGYCFDSSQAANFSLPYTHFLVNIGRNGDIIRNNDGKHRILMSRLIGIPYLSARVFVRHRQWQAIRDAVRADRGSDWIEQFQHHPDLQDILPGTQNEKVA</sequence>
<comment type="caution">
    <text evidence="1">The sequence shown here is derived from an EMBL/GenBank/DDBJ whole genome shotgun (WGS) entry which is preliminary data.</text>
</comment>
<dbReference type="Proteomes" id="UP000607397">
    <property type="component" value="Unassembled WGS sequence"/>
</dbReference>
<reference evidence="1" key="1">
    <citation type="submission" date="2019-12" db="EMBL/GenBank/DDBJ databases">
        <title>High-Quality draft genome sequences of three cyanobacteria isolated from the limestone walls of the Old Cathedral of Coimbra.</title>
        <authorList>
            <person name="Tiago I."/>
            <person name="Soares F."/>
            <person name="Portugal A."/>
        </authorList>
    </citation>
    <scope>NUCLEOTIDE SEQUENCE [LARGE SCALE GENOMIC DNA]</scope>
    <source>
        <strain evidence="1">C</strain>
    </source>
</reference>
<evidence type="ECO:0000313" key="2">
    <source>
        <dbReference type="Proteomes" id="UP000607397"/>
    </source>
</evidence>
<proteinExistence type="predicted"/>
<dbReference type="AlphaFoldDB" id="A0A8K2A7S5"/>
<protein>
    <submittedName>
        <fullName evidence="1">Uncharacterized protein</fullName>
    </submittedName>
</protein>